<organism evidence="3 4">
    <name type="scientific">Sinomonas terrae</name>
    <dbReference type="NCBI Taxonomy" id="2908838"/>
    <lineage>
        <taxon>Bacteria</taxon>
        <taxon>Bacillati</taxon>
        <taxon>Actinomycetota</taxon>
        <taxon>Actinomycetes</taxon>
        <taxon>Micrococcales</taxon>
        <taxon>Micrococcaceae</taxon>
        <taxon>Sinomonas</taxon>
    </lineage>
</organism>
<gene>
    <name evidence="3" type="ORF">L0M17_16035</name>
</gene>
<feature type="region of interest" description="Disordered" evidence="1">
    <location>
        <begin position="209"/>
        <end position="272"/>
    </location>
</feature>
<evidence type="ECO:0000313" key="4">
    <source>
        <dbReference type="Proteomes" id="UP001202922"/>
    </source>
</evidence>
<reference evidence="3 4" key="1">
    <citation type="submission" date="2022-03" db="EMBL/GenBank/DDBJ databases">
        <title>Sinomonas sp. isolated from a soil.</title>
        <authorList>
            <person name="Han J."/>
            <person name="Kim D.-U."/>
        </authorList>
    </citation>
    <scope>NUCLEOTIDE SEQUENCE [LARGE SCALE GENOMIC DNA]</scope>
    <source>
        <strain evidence="3 4">5-5</strain>
    </source>
</reference>
<accession>A0ABS9U448</accession>
<keyword evidence="2" id="KW-1133">Transmembrane helix</keyword>
<sequence length="272" mass="30437">MARFHYRNPKSSRRFPANPSERTPAAAPAPAPASPTARRRPQQQAPRQQAPRQQARRARLPQRPRPQPSREQPAHTRRHGLGVVTPQTTDRWRELLAPDGTPPALPYQVEYVRAAVRQETGLRPSLRGLTMGQAERILAALNVDPRPLWRSGRDSWAMNVLAICGKWLAIALLFMVILSLGRADGMPLVVLILLGFGLSAARRQRRQTFENRHYRRSRPERPTILEAHDGGSNRSVPGQPGAGQPGARLAGEDQGNPYDVETYLRRLGRDGR</sequence>
<dbReference type="RefSeq" id="WP_241055282.1">
    <property type="nucleotide sequence ID" value="NZ_JAKZBV010000001.1"/>
</dbReference>
<dbReference type="EMBL" id="JAKZBV010000001">
    <property type="protein sequence ID" value="MCH6471471.1"/>
    <property type="molecule type" value="Genomic_DNA"/>
</dbReference>
<proteinExistence type="predicted"/>
<feature type="compositionally biased region" description="Basic and acidic residues" evidence="1">
    <location>
        <begin position="209"/>
        <end position="231"/>
    </location>
</feature>
<feature type="transmembrane region" description="Helical" evidence="2">
    <location>
        <begin position="185"/>
        <end position="202"/>
    </location>
</feature>
<dbReference type="Proteomes" id="UP001202922">
    <property type="component" value="Unassembled WGS sequence"/>
</dbReference>
<name>A0ABS9U448_9MICC</name>
<keyword evidence="2" id="KW-0472">Membrane</keyword>
<keyword evidence="2" id="KW-0812">Transmembrane</keyword>
<evidence type="ECO:0000256" key="1">
    <source>
        <dbReference type="SAM" id="MobiDB-lite"/>
    </source>
</evidence>
<feature type="region of interest" description="Disordered" evidence="1">
    <location>
        <begin position="1"/>
        <end position="88"/>
    </location>
</feature>
<feature type="compositionally biased region" description="Basic residues" evidence="1">
    <location>
        <begin position="1"/>
        <end position="13"/>
    </location>
</feature>
<comment type="caution">
    <text evidence="3">The sequence shown here is derived from an EMBL/GenBank/DDBJ whole genome shotgun (WGS) entry which is preliminary data.</text>
</comment>
<evidence type="ECO:0000256" key="2">
    <source>
        <dbReference type="SAM" id="Phobius"/>
    </source>
</evidence>
<feature type="compositionally biased region" description="Basic and acidic residues" evidence="1">
    <location>
        <begin position="262"/>
        <end position="272"/>
    </location>
</feature>
<feature type="compositionally biased region" description="Low complexity" evidence="1">
    <location>
        <begin position="42"/>
        <end position="53"/>
    </location>
</feature>
<evidence type="ECO:0008006" key="5">
    <source>
        <dbReference type="Google" id="ProtNLM"/>
    </source>
</evidence>
<evidence type="ECO:0000313" key="3">
    <source>
        <dbReference type="EMBL" id="MCH6471471.1"/>
    </source>
</evidence>
<keyword evidence="4" id="KW-1185">Reference proteome</keyword>
<protein>
    <recommendedName>
        <fullName evidence="5">DUF3040 domain-containing protein</fullName>
    </recommendedName>
</protein>
<feature type="transmembrane region" description="Helical" evidence="2">
    <location>
        <begin position="156"/>
        <end position="179"/>
    </location>
</feature>